<proteinExistence type="predicted"/>
<dbReference type="EMBL" id="GBRH01196429">
    <property type="protein sequence ID" value="JAE01467.1"/>
    <property type="molecule type" value="Transcribed_RNA"/>
</dbReference>
<evidence type="ECO:0000313" key="1">
    <source>
        <dbReference type="EMBL" id="JAE01467.1"/>
    </source>
</evidence>
<protein>
    <submittedName>
        <fullName evidence="1">Uncharacterized protein</fullName>
    </submittedName>
</protein>
<name>A0A0A9EMY0_ARUDO</name>
<reference evidence="1" key="2">
    <citation type="journal article" date="2015" name="Data Brief">
        <title>Shoot transcriptome of the giant reed, Arundo donax.</title>
        <authorList>
            <person name="Barrero R.A."/>
            <person name="Guerrero F.D."/>
            <person name="Moolhuijzen P."/>
            <person name="Goolsby J.A."/>
            <person name="Tidwell J."/>
            <person name="Bellgard S.E."/>
            <person name="Bellgard M.I."/>
        </authorList>
    </citation>
    <scope>NUCLEOTIDE SEQUENCE</scope>
    <source>
        <tissue evidence="1">Shoot tissue taken approximately 20 cm above the soil surface</tissue>
    </source>
</reference>
<sequence>MTSSLDLHLSAWLSSVV</sequence>
<organism evidence="1">
    <name type="scientific">Arundo donax</name>
    <name type="common">Giant reed</name>
    <name type="synonym">Donax arundinaceus</name>
    <dbReference type="NCBI Taxonomy" id="35708"/>
    <lineage>
        <taxon>Eukaryota</taxon>
        <taxon>Viridiplantae</taxon>
        <taxon>Streptophyta</taxon>
        <taxon>Embryophyta</taxon>
        <taxon>Tracheophyta</taxon>
        <taxon>Spermatophyta</taxon>
        <taxon>Magnoliopsida</taxon>
        <taxon>Liliopsida</taxon>
        <taxon>Poales</taxon>
        <taxon>Poaceae</taxon>
        <taxon>PACMAD clade</taxon>
        <taxon>Arundinoideae</taxon>
        <taxon>Arundineae</taxon>
        <taxon>Arundo</taxon>
    </lineage>
</organism>
<dbReference type="AlphaFoldDB" id="A0A0A9EMY0"/>
<reference evidence="1" key="1">
    <citation type="submission" date="2014-09" db="EMBL/GenBank/DDBJ databases">
        <authorList>
            <person name="Magalhaes I.L.F."/>
            <person name="Oliveira U."/>
            <person name="Santos F.R."/>
            <person name="Vidigal T.H.D.A."/>
            <person name="Brescovit A.D."/>
            <person name="Santos A.J."/>
        </authorList>
    </citation>
    <scope>NUCLEOTIDE SEQUENCE</scope>
    <source>
        <tissue evidence="1">Shoot tissue taken approximately 20 cm above the soil surface</tissue>
    </source>
</reference>
<accession>A0A0A9EMY0</accession>